<sequence>MIDSFREKRPLIVFILTFTFIFSTLISFYMFYKEKEETRTSKKANLLMLNIVNEIQSKISQGITVIDSQIVLLKQNNYNTKNFDIWAKNLMKGKDALACIQIAKDGIVSNVYPYEAHKTAMGHNLLEDKRRDDSALLAIEKREIIFVGPVKLMQNEKYALIARKPIFINNNQKEKFWGFSIVILYVDGIMKSLEEKIIKNGFEYKLEGFNPDMTNRPLLSKSKNFTEENSLKFEVVVPNGKWIFHLQNSEK</sequence>
<dbReference type="Proteomes" id="UP000186074">
    <property type="component" value="Chromosome"/>
</dbReference>
<protein>
    <recommendedName>
        <fullName evidence="6">CHASE domain-containing protein</fullName>
    </recommendedName>
</protein>
<evidence type="ECO:0000256" key="4">
    <source>
        <dbReference type="ARBA" id="ARBA00023136"/>
    </source>
</evidence>
<keyword evidence="8" id="KW-1185">Reference proteome</keyword>
<gene>
    <name evidence="7" type="ORF">LPB137_05960</name>
</gene>
<evidence type="ECO:0000313" key="7">
    <source>
        <dbReference type="EMBL" id="APW65424.1"/>
    </source>
</evidence>
<name>A0A1P8KLH9_9BACT</name>
<dbReference type="OrthoDB" id="5460745at2"/>
<evidence type="ECO:0000256" key="5">
    <source>
        <dbReference type="SAM" id="Phobius"/>
    </source>
</evidence>
<dbReference type="GO" id="GO:0016020">
    <property type="term" value="C:membrane"/>
    <property type="evidence" value="ECO:0007669"/>
    <property type="project" value="UniProtKB-SubCell"/>
</dbReference>
<dbReference type="AlphaFoldDB" id="A0A1P8KLH9"/>
<dbReference type="GO" id="GO:0003824">
    <property type="term" value="F:catalytic activity"/>
    <property type="evidence" value="ECO:0007669"/>
    <property type="project" value="UniProtKB-ARBA"/>
</dbReference>
<dbReference type="SMART" id="SM01079">
    <property type="entry name" value="CHASE"/>
    <property type="match status" value="1"/>
</dbReference>
<dbReference type="Gene3D" id="3.30.450.350">
    <property type="entry name" value="CHASE domain"/>
    <property type="match status" value="1"/>
</dbReference>
<dbReference type="EMBL" id="CP019070">
    <property type="protein sequence ID" value="APW65424.1"/>
    <property type="molecule type" value="Genomic_DNA"/>
</dbReference>
<feature type="domain" description="CHASE" evidence="6">
    <location>
        <begin position="107"/>
        <end position="195"/>
    </location>
</feature>
<dbReference type="InterPro" id="IPR006189">
    <property type="entry name" value="CHASE_dom"/>
</dbReference>
<accession>A0A1P8KLH9</accession>
<dbReference type="PROSITE" id="PS50839">
    <property type="entry name" value="CHASE"/>
    <property type="match status" value="1"/>
</dbReference>
<dbReference type="Pfam" id="PF03924">
    <property type="entry name" value="CHASE"/>
    <property type="match status" value="1"/>
</dbReference>
<evidence type="ECO:0000256" key="2">
    <source>
        <dbReference type="ARBA" id="ARBA00022692"/>
    </source>
</evidence>
<dbReference type="InterPro" id="IPR042240">
    <property type="entry name" value="CHASE_sf"/>
</dbReference>
<dbReference type="GO" id="GO:0007165">
    <property type="term" value="P:signal transduction"/>
    <property type="evidence" value="ECO:0007669"/>
    <property type="project" value="UniProtKB-ARBA"/>
</dbReference>
<reference evidence="7 8" key="1">
    <citation type="submission" date="2017-01" db="EMBL/GenBank/DDBJ databases">
        <title>Genome sequencing of Arcobacter sp. LPB0137.</title>
        <authorList>
            <person name="Lee G.-W."/>
            <person name="Yi H."/>
        </authorList>
    </citation>
    <scope>NUCLEOTIDE SEQUENCE [LARGE SCALE GENOMIC DNA]</scope>
    <source>
        <strain evidence="7 8">LPB0137</strain>
    </source>
</reference>
<keyword evidence="4 5" id="KW-0472">Membrane</keyword>
<keyword evidence="2 5" id="KW-0812">Transmembrane</keyword>
<keyword evidence="3 5" id="KW-1133">Transmembrane helix</keyword>
<comment type="subcellular location">
    <subcellularLocation>
        <location evidence="1">Membrane</location>
    </subcellularLocation>
</comment>
<dbReference type="KEGG" id="alp:LPB137_05960"/>
<evidence type="ECO:0000256" key="3">
    <source>
        <dbReference type="ARBA" id="ARBA00022989"/>
    </source>
</evidence>
<proteinExistence type="predicted"/>
<evidence type="ECO:0000259" key="6">
    <source>
        <dbReference type="PROSITE" id="PS50839"/>
    </source>
</evidence>
<dbReference type="RefSeq" id="WP_076085726.1">
    <property type="nucleotide sequence ID" value="NZ_CP019070.1"/>
</dbReference>
<evidence type="ECO:0000256" key="1">
    <source>
        <dbReference type="ARBA" id="ARBA00004370"/>
    </source>
</evidence>
<dbReference type="STRING" id="1850254.LPB137_05960"/>
<organism evidence="7 8">
    <name type="scientific">Poseidonibacter parvus</name>
    <dbReference type="NCBI Taxonomy" id="1850254"/>
    <lineage>
        <taxon>Bacteria</taxon>
        <taxon>Pseudomonadati</taxon>
        <taxon>Campylobacterota</taxon>
        <taxon>Epsilonproteobacteria</taxon>
        <taxon>Campylobacterales</taxon>
        <taxon>Arcobacteraceae</taxon>
        <taxon>Poseidonibacter</taxon>
    </lineage>
</organism>
<evidence type="ECO:0000313" key="8">
    <source>
        <dbReference type="Proteomes" id="UP000186074"/>
    </source>
</evidence>
<feature type="transmembrane region" description="Helical" evidence="5">
    <location>
        <begin position="12"/>
        <end position="32"/>
    </location>
</feature>